<dbReference type="EMBL" id="FNCO01000005">
    <property type="protein sequence ID" value="SDH28462.1"/>
    <property type="molecule type" value="Genomic_DNA"/>
</dbReference>
<dbReference type="RefSeq" id="WP_074752795.1">
    <property type="nucleotide sequence ID" value="NZ_FNCO01000005.1"/>
</dbReference>
<gene>
    <name evidence="1" type="ORF">SAMN05216605_105288</name>
</gene>
<evidence type="ECO:0000313" key="2">
    <source>
        <dbReference type="Proteomes" id="UP000182894"/>
    </source>
</evidence>
<organism evidence="1 2">
    <name type="scientific">Pseudomonas abietaniphila</name>
    <dbReference type="NCBI Taxonomy" id="89065"/>
    <lineage>
        <taxon>Bacteria</taxon>
        <taxon>Pseudomonadati</taxon>
        <taxon>Pseudomonadota</taxon>
        <taxon>Gammaproteobacteria</taxon>
        <taxon>Pseudomonadales</taxon>
        <taxon>Pseudomonadaceae</taxon>
        <taxon>Pseudomonas</taxon>
    </lineage>
</organism>
<dbReference type="AlphaFoldDB" id="A0A1G8B5D3"/>
<evidence type="ECO:0000313" key="1">
    <source>
        <dbReference type="EMBL" id="SDH28462.1"/>
    </source>
</evidence>
<reference evidence="2" key="1">
    <citation type="submission" date="2016-10" db="EMBL/GenBank/DDBJ databases">
        <authorList>
            <person name="Varghese N."/>
            <person name="Submissions S."/>
        </authorList>
    </citation>
    <scope>NUCLEOTIDE SEQUENCE [LARGE SCALE GENOMIC DNA]</scope>
    <source>
        <strain evidence="2">ATCC 700689</strain>
    </source>
</reference>
<keyword evidence="2" id="KW-1185">Reference proteome</keyword>
<dbReference type="Proteomes" id="UP000182894">
    <property type="component" value="Unassembled WGS sequence"/>
</dbReference>
<dbReference type="OrthoDB" id="6995672at2"/>
<proteinExistence type="predicted"/>
<sequence>MRMCKEHPICREEQVSSTALITDYVARITPCRYSVRQAIGRYRHIQNDEVNQPSSVFVAVLG</sequence>
<dbReference type="STRING" id="89065.SAMN05216605_105288"/>
<protein>
    <submittedName>
        <fullName evidence="1">Uncharacterized protein</fullName>
    </submittedName>
</protein>
<name>A0A1G8B5D3_9PSED</name>
<accession>A0A1G8B5D3</accession>